<protein>
    <submittedName>
        <fullName evidence="3">CDP-diacylglycerol--glycerol-3-phosphate 3-phosphatidyltransferase</fullName>
    </submittedName>
</protein>
<proteinExistence type="predicted"/>
<keyword evidence="2" id="KW-0812">Transmembrane</keyword>
<dbReference type="GO" id="GO:0016020">
    <property type="term" value="C:membrane"/>
    <property type="evidence" value="ECO:0007669"/>
    <property type="project" value="InterPro"/>
</dbReference>
<dbReference type="InterPro" id="IPR048254">
    <property type="entry name" value="CDP_ALCOHOL_P_TRANSF_CS"/>
</dbReference>
<dbReference type="PROSITE" id="PS00379">
    <property type="entry name" value="CDP_ALCOHOL_P_TRANSF"/>
    <property type="match status" value="1"/>
</dbReference>
<evidence type="ECO:0000313" key="3">
    <source>
        <dbReference type="EMBL" id="ATZ80772.1"/>
    </source>
</evidence>
<feature type="transmembrane region" description="Helical" evidence="2">
    <location>
        <begin position="77"/>
        <end position="98"/>
    </location>
</feature>
<evidence type="ECO:0000256" key="2">
    <source>
        <dbReference type="SAM" id="Phobius"/>
    </source>
</evidence>
<feature type="transmembrane region" description="Helical" evidence="2">
    <location>
        <begin position="104"/>
        <end position="123"/>
    </location>
</feature>
<name>A0A2H4UV19_9VIRU</name>
<organism evidence="3">
    <name type="scientific">Bodo saltans virus</name>
    <dbReference type="NCBI Taxonomy" id="2024608"/>
    <lineage>
        <taxon>Viruses</taxon>
        <taxon>Varidnaviria</taxon>
        <taxon>Bamfordvirae</taxon>
        <taxon>Nucleocytoviricota</taxon>
        <taxon>Megaviricetes</taxon>
        <taxon>Imitervirales</taxon>
        <taxon>Mimiviridae</taxon>
        <taxon>Klosneuvirinae</taxon>
        <taxon>Theiavirus</taxon>
        <taxon>Theiavirus salishense</taxon>
    </lineage>
</organism>
<keyword evidence="4" id="KW-1185">Reference proteome</keyword>
<keyword evidence="1" id="KW-0808">Transferase</keyword>
<keyword evidence="2" id="KW-1133">Transmembrane helix</keyword>
<dbReference type="Gene3D" id="1.20.120.1760">
    <property type="match status" value="1"/>
</dbReference>
<evidence type="ECO:0000256" key="1">
    <source>
        <dbReference type="ARBA" id="ARBA00022679"/>
    </source>
</evidence>
<dbReference type="Proteomes" id="UP000240325">
    <property type="component" value="Segment"/>
</dbReference>
<evidence type="ECO:0000313" key="4">
    <source>
        <dbReference type="Proteomes" id="UP000240325"/>
    </source>
</evidence>
<gene>
    <name evidence="3" type="ORF">BMW23_0726</name>
</gene>
<reference evidence="3" key="1">
    <citation type="journal article" date="2017" name="Elife">
        <title>The kinetoplastid-infecting Bodo saltans virus (BsV), a window into the most abundant giant viruses in the sea.</title>
        <authorList>
            <person name="Deeg C.M."/>
            <person name="Chow C.-E.T."/>
            <person name="Suttle C.A."/>
        </authorList>
    </citation>
    <scope>NUCLEOTIDE SEQUENCE</scope>
    <source>
        <strain evidence="3">NG1</strain>
    </source>
</reference>
<dbReference type="GO" id="GO:0016780">
    <property type="term" value="F:phosphotransferase activity, for other substituted phosphate groups"/>
    <property type="evidence" value="ECO:0007669"/>
    <property type="project" value="InterPro"/>
</dbReference>
<feature type="transmembrane region" description="Helical" evidence="2">
    <location>
        <begin position="21"/>
        <end position="40"/>
    </location>
</feature>
<dbReference type="InterPro" id="IPR000462">
    <property type="entry name" value="CDP-OH_P_trans"/>
</dbReference>
<dbReference type="InterPro" id="IPR043130">
    <property type="entry name" value="CDP-OH_PTrfase_TM_dom"/>
</dbReference>
<dbReference type="GO" id="GO:0008654">
    <property type="term" value="P:phospholipid biosynthetic process"/>
    <property type="evidence" value="ECO:0007669"/>
    <property type="project" value="InterPro"/>
</dbReference>
<sequence>MDDKISKYILDKVNFFEDIEPNYITIVGFVTNFFIFTSIVKQDTTLLPIFLFIRWLADTLDGNVARKYDKKSKLGNFLDVFSDSVLFFGILWLLAKMNNIDTKYVYLLFIGIIVMLLITGELLNENKKDINKNTENPITKVCNFLMDNSFLEYIIAYGAIMYSIKKIK</sequence>
<keyword evidence="2" id="KW-0472">Membrane</keyword>
<dbReference type="EMBL" id="MF782455">
    <property type="protein sequence ID" value="ATZ80772.1"/>
    <property type="molecule type" value="Genomic_DNA"/>
</dbReference>
<accession>A0A2H4UV19</accession>
<dbReference type="Pfam" id="PF01066">
    <property type="entry name" value="CDP-OH_P_transf"/>
    <property type="match status" value="1"/>
</dbReference>